<evidence type="ECO:0000256" key="1">
    <source>
        <dbReference type="ARBA" id="ARBA00000085"/>
    </source>
</evidence>
<keyword evidence="7" id="KW-0547">Nucleotide-binding</keyword>
<dbReference type="Pfam" id="PF00512">
    <property type="entry name" value="HisKA"/>
    <property type="match status" value="1"/>
</dbReference>
<dbReference type="GO" id="GO:0000155">
    <property type="term" value="F:phosphorelay sensor kinase activity"/>
    <property type="evidence" value="ECO:0007669"/>
    <property type="project" value="InterPro"/>
</dbReference>
<keyword evidence="10 13" id="KW-1133">Transmembrane helix</keyword>
<dbReference type="Gene3D" id="3.30.565.10">
    <property type="entry name" value="Histidine kinase-like ATPase, C-terminal domain"/>
    <property type="match status" value="1"/>
</dbReference>
<dbReference type="Pfam" id="PF13493">
    <property type="entry name" value="DUF4118"/>
    <property type="match status" value="1"/>
</dbReference>
<keyword evidence="15" id="KW-0813">Transport</keyword>
<dbReference type="CDD" id="cd00075">
    <property type="entry name" value="HATPase"/>
    <property type="match status" value="1"/>
</dbReference>
<evidence type="ECO:0000256" key="6">
    <source>
        <dbReference type="ARBA" id="ARBA00022692"/>
    </source>
</evidence>
<evidence type="ECO:0000259" key="14">
    <source>
        <dbReference type="PROSITE" id="PS50109"/>
    </source>
</evidence>
<dbReference type="SMART" id="SM00388">
    <property type="entry name" value="HisKA"/>
    <property type="match status" value="1"/>
</dbReference>
<dbReference type="PRINTS" id="PR00344">
    <property type="entry name" value="BCTRLSENSOR"/>
</dbReference>
<evidence type="ECO:0000256" key="12">
    <source>
        <dbReference type="ARBA" id="ARBA00023136"/>
    </source>
</evidence>
<keyword evidence="4" id="KW-0597">Phosphoprotein</keyword>
<dbReference type="Proteomes" id="UP000001868">
    <property type="component" value="Chromosome"/>
</dbReference>
<dbReference type="InterPro" id="IPR036890">
    <property type="entry name" value="HATPase_C_sf"/>
</dbReference>
<proteinExistence type="predicted"/>
<reference evidence="15 16" key="1">
    <citation type="journal article" date="2008" name="BMC Genomics">
        <title>Complete genome of Phenylobacterium zucineum - a novel facultative intracellular bacterium isolated from human erythroleukemia cell line K562.</title>
        <authorList>
            <person name="Luo Y."/>
            <person name="Xu X."/>
            <person name="Ding Z."/>
            <person name="Liu Z."/>
            <person name="Zhang B."/>
            <person name="Yan Z."/>
            <person name="Sun J."/>
            <person name="Hu S."/>
            <person name="Hu X."/>
        </authorList>
    </citation>
    <scope>NUCLEOTIDE SEQUENCE [LARGE SCALE GENOMIC DNA]</scope>
    <source>
        <strain evidence="15 16">HLK1</strain>
    </source>
</reference>
<sequence length="485" mass="52173">MQRSMGRVRREWRDQLSRYGAALALVAASTAVAEALYRLTATTRLSMVFLAGVLLAAFLLGSGPAYFAAAVAFLVYNFYLVEPRFTIELTTPEELLTLLVFLAVAMLTGNLTGRVRDEAARAEARARATTALFDATREFSASSDEGLIRQRLAEHLAATAGGEGFVRDAGRLQMAPAGLRREDIPGGLPGAAEPAGGWTLRRLEVEGQALGTAGWRAPPDRRLSRDEHDLLELMCDAGAAAIARARLAAGKAEAEARARTEDLRNALLSSISHDLRTPLAAILASATSLREFGDSFDPGVRRDLAATIQEETERLDAVVANLLSMTRLQAGALAIQKAPFNVPEVVRRTVERRDRAHRRFTLTSITPRLPEGLGDPILFEQALGNVVENALRHTPEDTLVLVSMRLEDDRIVVDVCDRGPGVGEADLERIFDRFYRAGGARQTPGTGLGLSIARGLMEAMDGAIEARNDPAAGGLVVSLSLESAA</sequence>
<dbReference type="GO" id="GO:0034220">
    <property type="term" value="P:monoatomic ion transmembrane transport"/>
    <property type="evidence" value="ECO:0007669"/>
    <property type="project" value="UniProtKB-KW"/>
</dbReference>
<dbReference type="SUPFAM" id="SSF55874">
    <property type="entry name" value="ATPase domain of HSP90 chaperone/DNA topoisomerase II/histidine kinase"/>
    <property type="match status" value="1"/>
</dbReference>
<evidence type="ECO:0000256" key="7">
    <source>
        <dbReference type="ARBA" id="ARBA00022741"/>
    </source>
</evidence>
<keyword evidence="6 13" id="KW-0812">Transmembrane</keyword>
<evidence type="ECO:0000256" key="4">
    <source>
        <dbReference type="ARBA" id="ARBA00022553"/>
    </source>
</evidence>
<evidence type="ECO:0000313" key="16">
    <source>
        <dbReference type="Proteomes" id="UP000001868"/>
    </source>
</evidence>
<dbReference type="InterPro" id="IPR003594">
    <property type="entry name" value="HATPase_dom"/>
</dbReference>
<keyword evidence="11" id="KW-0902">Two-component regulatory system</keyword>
<evidence type="ECO:0000256" key="11">
    <source>
        <dbReference type="ARBA" id="ARBA00023012"/>
    </source>
</evidence>
<dbReference type="InterPro" id="IPR038318">
    <property type="entry name" value="KdpD_sf"/>
</dbReference>
<comment type="subcellular location">
    <subcellularLocation>
        <location evidence="2">Membrane</location>
        <topology evidence="2">Multi-pass membrane protein</topology>
    </subcellularLocation>
</comment>
<dbReference type="InterPro" id="IPR025201">
    <property type="entry name" value="KdpD_TM"/>
</dbReference>
<keyword evidence="15" id="KW-0407">Ion channel</keyword>
<dbReference type="GO" id="GO:0005886">
    <property type="term" value="C:plasma membrane"/>
    <property type="evidence" value="ECO:0007669"/>
    <property type="project" value="TreeGrafter"/>
</dbReference>
<evidence type="ECO:0000256" key="5">
    <source>
        <dbReference type="ARBA" id="ARBA00022679"/>
    </source>
</evidence>
<keyword evidence="8 15" id="KW-0418">Kinase</keyword>
<protein>
    <recommendedName>
        <fullName evidence="3">histidine kinase</fullName>
        <ecNumber evidence="3">2.7.13.3</ecNumber>
    </recommendedName>
</protein>
<dbReference type="GO" id="GO:0005524">
    <property type="term" value="F:ATP binding"/>
    <property type="evidence" value="ECO:0007669"/>
    <property type="project" value="UniProtKB-KW"/>
</dbReference>
<keyword evidence="12 13" id="KW-0472">Membrane</keyword>
<dbReference type="InterPro" id="IPR036097">
    <property type="entry name" value="HisK_dim/P_sf"/>
</dbReference>
<dbReference type="PANTHER" id="PTHR45569">
    <property type="entry name" value="SENSOR PROTEIN KDPD"/>
    <property type="match status" value="1"/>
</dbReference>
<evidence type="ECO:0000256" key="3">
    <source>
        <dbReference type="ARBA" id="ARBA00012438"/>
    </source>
</evidence>
<keyword evidence="5" id="KW-0808">Transferase</keyword>
<evidence type="ECO:0000256" key="9">
    <source>
        <dbReference type="ARBA" id="ARBA00022840"/>
    </source>
</evidence>
<accession>B4RHL5</accession>
<keyword evidence="15" id="KW-0406">Ion transport</keyword>
<dbReference type="InterPro" id="IPR052023">
    <property type="entry name" value="Histidine_kinase_KdpD"/>
</dbReference>
<evidence type="ECO:0000256" key="10">
    <source>
        <dbReference type="ARBA" id="ARBA00022989"/>
    </source>
</evidence>
<gene>
    <name evidence="15" type="ordered locus">PHZ_c2647</name>
</gene>
<dbReference type="HOGENOM" id="CLU_000445_89_5_5"/>
<keyword evidence="9" id="KW-0067">ATP-binding</keyword>
<comment type="catalytic activity">
    <reaction evidence="1">
        <text>ATP + protein L-histidine = ADP + protein N-phospho-L-histidine.</text>
        <dbReference type="EC" id="2.7.13.3"/>
    </reaction>
</comment>
<dbReference type="PANTHER" id="PTHR45569:SF1">
    <property type="entry name" value="SENSOR PROTEIN KDPD"/>
    <property type="match status" value="1"/>
</dbReference>
<dbReference type="STRING" id="450851.PHZ_c2647"/>
<dbReference type="RefSeq" id="WP_012523194.1">
    <property type="nucleotide sequence ID" value="NC_011144.1"/>
</dbReference>
<dbReference type="EC" id="2.7.13.3" evidence="3"/>
<dbReference type="KEGG" id="pzu:PHZ_c2647"/>
<feature type="domain" description="Histidine kinase" evidence="14">
    <location>
        <begin position="270"/>
        <end position="485"/>
    </location>
</feature>
<dbReference type="PROSITE" id="PS50109">
    <property type="entry name" value="HIS_KIN"/>
    <property type="match status" value="1"/>
</dbReference>
<dbReference type="SMART" id="SM00387">
    <property type="entry name" value="HATPase_c"/>
    <property type="match status" value="1"/>
</dbReference>
<dbReference type="InterPro" id="IPR005467">
    <property type="entry name" value="His_kinase_dom"/>
</dbReference>
<dbReference type="Gene3D" id="1.20.120.620">
    <property type="entry name" value="Backbone structure of the membrane domain of e. Coli histidine kinase receptor kdpd"/>
    <property type="match status" value="1"/>
</dbReference>
<keyword evidence="16" id="KW-1185">Reference proteome</keyword>
<dbReference type="CDD" id="cd00082">
    <property type="entry name" value="HisKA"/>
    <property type="match status" value="1"/>
</dbReference>
<evidence type="ECO:0000256" key="8">
    <source>
        <dbReference type="ARBA" id="ARBA00022777"/>
    </source>
</evidence>
<dbReference type="OrthoDB" id="9806130at2"/>
<dbReference type="SUPFAM" id="SSF47384">
    <property type="entry name" value="Homodimeric domain of signal transducing histidine kinase"/>
    <property type="match status" value="1"/>
</dbReference>
<evidence type="ECO:0000256" key="2">
    <source>
        <dbReference type="ARBA" id="ARBA00004141"/>
    </source>
</evidence>
<organism evidence="15 16">
    <name type="scientific">Phenylobacterium zucineum (strain HLK1)</name>
    <dbReference type="NCBI Taxonomy" id="450851"/>
    <lineage>
        <taxon>Bacteria</taxon>
        <taxon>Pseudomonadati</taxon>
        <taxon>Pseudomonadota</taxon>
        <taxon>Alphaproteobacteria</taxon>
        <taxon>Caulobacterales</taxon>
        <taxon>Caulobacteraceae</taxon>
        <taxon>Phenylobacterium</taxon>
    </lineage>
</organism>
<name>B4RHL5_PHEZH</name>
<evidence type="ECO:0000256" key="13">
    <source>
        <dbReference type="SAM" id="Phobius"/>
    </source>
</evidence>
<dbReference type="AlphaFoldDB" id="B4RHL5"/>
<feature type="transmembrane region" description="Helical" evidence="13">
    <location>
        <begin position="49"/>
        <end position="75"/>
    </location>
</feature>
<dbReference type="InterPro" id="IPR003661">
    <property type="entry name" value="HisK_dim/P_dom"/>
</dbReference>
<dbReference type="Pfam" id="PF02518">
    <property type="entry name" value="HATPase_c"/>
    <property type="match status" value="1"/>
</dbReference>
<dbReference type="eggNOG" id="COG2205">
    <property type="taxonomic scope" value="Bacteria"/>
</dbReference>
<dbReference type="EMBL" id="CP000747">
    <property type="protein sequence ID" value="ACG79056.1"/>
    <property type="molecule type" value="Genomic_DNA"/>
</dbReference>
<evidence type="ECO:0000313" key="15">
    <source>
        <dbReference type="EMBL" id="ACG79056.1"/>
    </source>
</evidence>
<dbReference type="InterPro" id="IPR004358">
    <property type="entry name" value="Sig_transdc_His_kin-like_C"/>
</dbReference>
<dbReference type="Gene3D" id="1.10.287.130">
    <property type="match status" value="1"/>
</dbReference>